<feature type="transmembrane region" description="Helical" evidence="6">
    <location>
        <begin position="192"/>
        <end position="210"/>
    </location>
</feature>
<dbReference type="Proteomes" id="UP000032552">
    <property type="component" value="Unassembled WGS sequence"/>
</dbReference>
<reference evidence="8" key="1">
    <citation type="submission" date="2014-05" db="EMBL/GenBank/DDBJ databases">
        <title>Whole genome sequencing of Lactobacillus casei NRIC0644.</title>
        <authorList>
            <person name="Atarashi H."/>
            <person name="Yoshida Y."/>
            <person name="Fujimura S."/>
            <person name="Tanaka N."/>
            <person name="Shiwa Y."/>
            <person name="Yoshikawa H."/>
            <person name="Okada S."/>
            <person name="Nakagawa J."/>
        </authorList>
    </citation>
    <scope>NUCLEOTIDE SEQUENCE [LARGE SCALE GENOMIC DNA]</scope>
    <source>
        <strain evidence="8">NRIC0644</strain>
    </source>
</reference>
<evidence type="ECO:0000313" key="8">
    <source>
        <dbReference type="Proteomes" id="UP000032552"/>
    </source>
</evidence>
<feature type="transmembrane region" description="Helical" evidence="6">
    <location>
        <begin position="6"/>
        <end position="25"/>
    </location>
</feature>
<comment type="subcellular location">
    <subcellularLocation>
        <location evidence="1">Membrane</location>
        <topology evidence="1">Multi-pass membrane protein</topology>
    </subcellularLocation>
</comment>
<evidence type="ECO:0000256" key="2">
    <source>
        <dbReference type="ARBA" id="ARBA00005268"/>
    </source>
</evidence>
<evidence type="ECO:0000256" key="6">
    <source>
        <dbReference type="SAM" id="Phobius"/>
    </source>
</evidence>
<dbReference type="RefSeq" id="WP_003567728.1">
    <property type="nucleotide sequence ID" value="NZ_BAYM01000151.1"/>
</dbReference>
<dbReference type="InterPro" id="IPR005226">
    <property type="entry name" value="UPF0014_fam"/>
</dbReference>
<dbReference type="AlphaFoldDB" id="A0A0C9PYV4"/>
<feature type="transmembrane region" description="Helical" evidence="6">
    <location>
        <begin position="64"/>
        <end position="80"/>
    </location>
</feature>
<protein>
    <submittedName>
        <fullName evidence="7">YbbM family protein</fullName>
    </submittedName>
</protein>
<keyword evidence="5 6" id="KW-0472">Membrane</keyword>
<feature type="transmembrane region" description="Helical" evidence="6">
    <location>
        <begin position="123"/>
        <end position="143"/>
    </location>
</feature>
<dbReference type="GO" id="GO:0005886">
    <property type="term" value="C:plasma membrane"/>
    <property type="evidence" value="ECO:0007669"/>
    <property type="project" value="TreeGrafter"/>
</dbReference>
<feature type="transmembrane region" description="Helical" evidence="6">
    <location>
        <begin position="92"/>
        <end position="117"/>
    </location>
</feature>
<dbReference type="Pfam" id="PF03649">
    <property type="entry name" value="UPF0014"/>
    <property type="match status" value="1"/>
</dbReference>
<evidence type="ECO:0000256" key="5">
    <source>
        <dbReference type="ARBA" id="ARBA00023136"/>
    </source>
</evidence>
<name>A0A0C9PYV4_LACPA</name>
<evidence type="ECO:0000313" key="7">
    <source>
        <dbReference type="EMBL" id="GAN37364.1"/>
    </source>
</evidence>
<evidence type="ECO:0000256" key="3">
    <source>
        <dbReference type="ARBA" id="ARBA00022692"/>
    </source>
</evidence>
<comment type="similarity">
    <text evidence="2">Belongs to the UPF0014 family.</text>
</comment>
<dbReference type="GeneID" id="57091159"/>
<evidence type="ECO:0000256" key="1">
    <source>
        <dbReference type="ARBA" id="ARBA00004141"/>
    </source>
</evidence>
<feature type="transmembrane region" description="Helical" evidence="6">
    <location>
        <begin position="216"/>
        <end position="239"/>
    </location>
</feature>
<dbReference type="PANTHER" id="PTHR30028:SF0">
    <property type="entry name" value="PROTEIN ALUMINUM SENSITIVE 3"/>
    <property type="match status" value="1"/>
</dbReference>
<dbReference type="PANTHER" id="PTHR30028">
    <property type="entry name" value="UPF0014 INNER MEMBRANE PROTEIN YBBM-RELATED"/>
    <property type="match status" value="1"/>
</dbReference>
<evidence type="ECO:0000256" key="4">
    <source>
        <dbReference type="ARBA" id="ARBA00022989"/>
    </source>
</evidence>
<sequence length="253" mass="27210">MSNQLIVSPITLLLALILVLIALAINLKEDLGMTKDLIIGVVRAVIQLTVVGFVLTYIIKADTVWLTLAMIAVIIFNAAWNAKKRAGTIPNALVTSLLAITTATGLTLVMLVAVKAIRFVPSQIVPICGMIASNVMVAIGLAYRSLNTEFNDLRQQVLERLALGADLKQASQSLIVNAIKTGMAPTIDSAKTVGLVSLPGMMSGLIFAGIDPTKAIMYQIMVTFMLLGATSIGSFIAVYRSYPRFYNARKQLR</sequence>
<accession>A0A0C9PYV4</accession>
<comment type="caution">
    <text evidence="7">The sequence shown here is derived from an EMBL/GenBank/DDBJ whole genome shotgun (WGS) entry which is preliminary data.</text>
</comment>
<gene>
    <name evidence="7" type="ORF">LC0644_1953</name>
</gene>
<feature type="transmembrane region" description="Helical" evidence="6">
    <location>
        <begin position="37"/>
        <end position="58"/>
    </location>
</feature>
<proteinExistence type="inferred from homology"/>
<keyword evidence="4 6" id="KW-1133">Transmembrane helix</keyword>
<organism evidence="7 8">
    <name type="scientific">Lacticaseibacillus paracasei NRIC 0644</name>
    <dbReference type="NCBI Taxonomy" id="1435038"/>
    <lineage>
        <taxon>Bacteria</taxon>
        <taxon>Bacillati</taxon>
        <taxon>Bacillota</taxon>
        <taxon>Bacilli</taxon>
        <taxon>Lactobacillales</taxon>
        <taxon>Lactobacillaceae</taxon>
        <taxon>Lacticaseibacillus</taxon>
    </lineage>
</organism>
<keyword evidence="3 6" id="KW-0812">Transmembrane</keyword>
<dbReference type="EMBL" id="BAYM01000151">
    <property type="protein sequence ID" value="GAN37364.1"/>
    <property type="molecule type" value="Genomic_DNA"/>
</dbReference>